<reference evidence="10" key="1">
    <citation type="submission" date="2016-10" db="EMBL/GenBank/DDBJ databases">
        <authorList>
            <person name="Varghese N."/>
            <person name="Submissions S."/>
        </authorList>
    </citation>
    <scope>NUCLEOTIDE SEQUENCE [LARGE SCALE GENOMIC DNA]</scope>
    <source>
        <strain evidence="10">CECT 8338</strain>
    </source>
</reference>
<gene>
    <name evidence="9" type="ORF">SAMN05216210_0708</name>
</gene>
<dbReference type="PANTHER" id="PTHR30625:SF18">
    <property type="entry name" value="TONB2 ENERGY TRANSDUCTION SYSTEM INNER MEMBRANE COMPONENT EXBB"/>
    <property type="match status" value="1"/>
</dbReference>
<name>A0A1H2EGL9_9GAMM</name>
<evidence type="ECO:0000256" key="3">
    <source>
        <dbReference type="ARBA" id="ARBA00022692"/>
    </source>
</evidence>
<keyword evidence="6" id="KW-0813">Transport</keyword>
<evidence type="ECO:0000256" key="4">
    <source>
        <dbReference type="ARBA" id="ARBA00022989"/>
    </source>
</evidence>
<dbReference type="PANTHER" id="PTHR30625">
    <property type="entry name" value="PROTEIN TOLQ"/>
    <property type="match status" value="1"/>
</dbReference>
<evidence type="ECO:0000256" key="5">
    <source>
        <dbReference type="ARBA" id="ARBA00023136"/>
    </source>
</evidence>
<evidence type="ECO:0000256" key="7">
    <source>
        <dbReference type="SAM" id="Phobius"/>
    </source>
</evidence>
<accession>A0A1H2EGL9</accession>
<dbReference type="GO" id="GO:0017038">
    <property type="term" value="P:protein import"/>
    <property type="evidence" value="ECO:0007669"/>
    <property type="project" value="TreeGrafter"/>
</dbReference>
<dbReference type="Proteomes" id="UP000243924">
    <property type="component" value="Chromosome I"/>
</dbReference>
<keyword evidence="5 7" id="KW-0472">Membrane</keyword>
<evidence type="ECO:0000259" key="8">
    <source>
        <dbReference type="Pfam" id="PF01618"/>
    </source>
</evidence>
<proteinExistence type="inferred from homology"/>
<keyword evidence="3 7" id="KW-0812">Transmembrane</keyword>
<evidence type="ECO:0000256" key="6">
    <source>
        <dbReference type="RuleBase" id="RU004057"/>
    </source>
</evidence>
<comment type="subcellular location">
    <subcellularLocation>
        <location evidence="1">Cell membrane</location>
        <topology evidence="1">Multi-pass membrane protein</topology>
    </subcellularLocation>
    <subcellularLocation>
        <location evidence="6">Membrane</location>
        <topology evidence="6">Multi-pass membrane protein</topology>
    </subcellularLocation>
</comment>
<evidence type="ECO:0000313" key="9">
    <source>
        <dbReference type="EMBL" id="SDT94295.1"/>
    </source>
</evidence>
<dbReference type="EMBL" id="LT629787">
    <property type="protein sequence ID" value="SDT94295.1"/>
    <property type="molecule type" value="Genomic_DNA"/>
</dbReference>
<sequence>MSEGLWLLRDFLDSGGWVLWSILLVSILLWTLMLERLWFLARVFPRQAGQWQQRWQARSDRSSQAARQVRAAWLAQAQQELIRYLPLVRVLIALCPLLGLLGTVSGMIQVFDVLALSGQGNPRAMAAGVSRATIPTMAGMVIAISGLFCLARLDQQSRRALQRLTDRLRYSEERTHAHATA</sequence>
<evidence type="ECO:0000313" key="10">
    <source>
        <dbReference type="Proteomes" id="UP000243924"/>
    </source>
</evidence>
<keyword evidence="4 7" id="KW-1133">Transmembrane helix</keyword>
<dbReference type="InterPro" id="IPR050790">
    <property type="entry name" value="ExbB/TolQ_transport"/>
</dbReference>
<dbReference type="Pfam" id="PF01618">
    <property type="entry name" value="MotA_ExbB"/>
    <property type="match status" value="1"/>
</dbReference>
<dbReference type="STRING" id="1434072.SAMN05216210_0708"/>
<keyword evidence="10" id="KW-1185">Reference proteome</keyword>
<evidence type="ECO:0000256" key="1">
    <source>
        <dbReference type="ARBA" id="ARBA00004651"/>
    </source>
</evidence>
<keyword evidence="6" id="KW-0653">Protein transport</keyword>
<keyword evidence="2" id="KW-1003">Cell membrane</keyword>
<feature type="transmembrane region" description="Helical" evidence="7">
    <location>
        <begin position="17"/>
        <end position="39"/>
    </location>
</feature>
<dbReference type="InterPro" id="IPR002898">
    <property type="entry name" value="MotA_ExbB_proton_chnl"/>
</dbReference>
<dbReference type="AlphaFoldDB" id="A0A1H2EGL9"/>
<feature type="domain" description="MotA/TolQ/ExbB proton channel" evidence="8">
    <location>
        <begin position="58"/>
        <end position="164"/>
    </location>
</feature>
<dbReference type="RefSeq" id="WP_172830087.1">
    <property type="nucleotide sequence ID" value="NZ_LT629787.1"/>
</dbReference>
<protein>
    <submittedName>
        <fullName evidence="9">Outer membrane transport energization protein ExbB</fullName>
    </submittedName>
</protein>
<dbReference type="GO" id="GO:0005886">
    <property type="term" value="C:plasma membrane"/>
    <property type="evidence" value="ECO:0007669"/>
    <property type="project" value="UniProtKB-SubCell"/>
</dbReference>
<feature type="transmembrane region" description="Helical" evidence="7">
    <location>
        <begin position="87"/>
        <end position="111"/>
    </location>
</feature>
<feature type="transmembrane region" description="Helical" evidence="7">
    <location>
        <begin position="131"/>
        <end position="153"/>
    </location>
</feature>
<comment type="similarity">
    <text evidence="6">Belongs to the exbB/tolQ family.</text>
</comment>
<evidence type="ECO:0000256" key="2">
    <source>
        <dbReference type="ARBA" id="ARBA00022475"/>
    </source>
</evidence>
<organism evidence="9 10">
    <name type="scientific">Halopseudomonas salegens</name>
    <dbReference type="NCBI Taxonomy" id="1434072"/>
    <lineage>
        <taxon>Bacteria</taxon>
        <taxon>Pseudomonadati</taxon>
        <taxon>Pseudomonadota</taxon>
        <taxon>Gammaproteobacteria</taxon>
        <taxon>Pseudomonadales</taxon>
        <taxon>Pseudomonadaceae</taxon>
        <taxon>Halopseudomonas</taxon>
    </lineage>
</organism>